<protein>
    <submittedName>
        <fullName evidence="1">Uncharacterized protein</fullName>
    </submittedName>
</protein>
<proteinExistence type="predicted"/>
<evidence type="ECO:0000313" key="1">
    <source>
        <dbReference type="EMBL" id="KAF0481183.1"/>
    </source>
</evidence>
<reference evidence="1 2" key="1">
    <citation type="journal article" date="2019" name="Environ. Microbiol.">
        <title>At the nexus of three kingdoms: the genome of the mycorrhizal fungus Gigaspora margarita provides insights into plant, endobacterial and fungal interactions.</title>
        <authorList>
            <person name="Venice F."/>
            <person name="Ghignone S."/>
            <person name="Salvioli di Fossalunga A."/>
            <person name="Amselem J."/>
            <person name="Novero M."/>
            <person name="Xianan X."/>
            <person name="Sedzielewska Toro K."/>
            <person name="Morin E."/>
            <person name="Lipzen A."/>
            <person name="Grigoriev I.V."/>
            <person name="Henrissat B."/>
            <person name="Martin F.M."/>
            <person name="Bonfante P."/>
        </authorList>
    </citation>
    <scope>NUCLEOTIDE SEQUENCE [LARGE SCALE GENOMIC DNA]</scope>
    <source>
        <strain evidence="1 2">BEG34</strain>
    </source>
</reference>
<dbReference type="EMBL" id="WTPW01000772">
    <property type="protein sequence ID" value="KAF0481183.1"/>
    <property type="molecule type" value="Genomic_DNA"/>
</dbReference>
<accession>A0A8H4EGZ4</accession>
<dbReference type="Proteomes" id="UP000439903">
    <property type="component" value="Unassembled WGS sequence"/>
</dbReference>
<dbReference type="AlphaFoldDB" id="A0A8H4EGZ4"/>
<comment type="caution">
    <text evidence="1">The sequence shown here is derived from an EMBL/GenBank/DDBJ whole genome shotgun (WGS) entry which is preliminary data.</text>
</comment>
<name>A0A8H4EGZ4_GIGMA</name>
<keyword evidence="2" id="KW-1185">Reference proteome</keyword>
<gene>
    <name evidence="1" type="ORF">F8M41_023626</name>
</gene>
<evidence type="ECO:0000313" key="2">
    <source>
        <dbReference type="Proteomes" id="UP000439903"/>
    </source>
</evidence>
<organism evidence="1 2">
    <name type="scientific">Gigaspora margarita</name>
    <dbReference type="NCBI Taxonomy" id="4874"/>
    <lineage>
        <taxon>Eukaryota</taxon>
        <taxon>Fungi</taxon>
        <taxon>Fungi incertae sedis</taxon>
        <taxon>Mucoromycota</taxon>
        <taxon>Glomeromycotina</taxon>
        <taxon>Glomeromycetes</taxon>
        <taxon>Diversisporales</taxon>
        <taxon>Gigasporaceae</taxon>
        <taxon>Gigaspora</taxon>
    </lineage>
</organism>
<sequence>MSSTFCAISFIKNISNASKYTTGIAINRTGEDEFIEHKFKAFHSEPSPLLEEIWKNNIALIIDHFAIENDELNVNKLKKFYSLSKFLFYEYIHFLTELQLTCTRII</sequence>